<sequence length="51" mass="5849">MDDNTSKPEDATKPTDEQREMQAELDHQNEDDPNAPGLHQSRNDLADESRR</sequence>
<feature type="compositionally biased region" description="Basic and acidic residues" evidence="1">
    <location>
        <begin position="1"/>
        <end position="30"/>
    </location>
</feature>
<reference evidence="2" key="1">
    <citation type="submission" date="2020-11" db="EMBL/GenBank/DDBJ databases">
        <title>Intraspecies plasmid and genomic variation of Mycobacterium kubicae revealed by the complete genome sequences of two clinical isolates.</title>
        <authorList>
            <person name="Hendrix J.R."/>
            <person name="Epperson L.E."/>
            <person name="Honda J.R."/>
            <person name="Strong M."/>
        </authorList>
    </citation>
    <scope>NUCLEOTIDE SEQUENCE</scope>
    <source>
        <strain evidence="2">JCM 13573</strain>
    </source>
</reference>
<feature type="compositionally biased region" description="Basic and acidic residues" evidence="1">
    <location>
        <begin position="41"/>
        <end position="51"/>
    </location>
</feature>
<dbReference type="EMBL" id="CP065047">
    <property type="protein sequence ID" value="QPI39732.1"/>
    <property type="molecule type" value="Genomic_DNA"/>
</dbReference>
<evidence type="ECO:0000313" key="2">
    <source>
        <dbReference type="EMBL" id="QPI39732.1"/>
    </source>
</evidence>
<organism evidence="2 3">
    <name type="scientific">Mycobacterium kubicae</name>
    <dbReference type="NCBI Taxonomy" id="120959"/>
    <lineage>
        <taxon>Bacteria</taxon>
        <taxon>Bacillati</taxon>
        <taxon>Actinomycetota</taxon>
        <taxon>Actinomycetes</taxon>
        <taxon>Mycobacteriales</taxon>
        <taxon>Mycobacteriaceae</taxon>
        <taxon>Mycobacterium</taxon>
        <taxon>Mycobacterium simiae complex</taxon>
    </lineage>
</organism>
<dbReference type="KEGG" id="mku:I2456_09915"/>
<evidence type="ECO:0000313" key="3">
    <source>
        <dbReference type="Proteomes" id="UP000663583"/>
    </source>
</evidence>
<dbReference type="AlphaFoldDB" id="A0AAX1JH65"/>
<dbReference type="RefSeq" id="WP_165605676.1">
    <property type="nucleotide sequence ID" value="NZ_BLKU01000003.1"/>
</dbReference>
<protein>
    <submittedName>
        <fullName evidence="2">Uncharacterized protein</fullName>
    </submittedName>
</protein>
<feature type="region of interest" description="Disordered" evidence="1">
    <location>
        <begin position="1"/>
        <end position="51"/>
    </location>
</feature>
<dbReference type="Proteomes" id="UP000663583">
    <property type="component" value="Chromosome"/>
</dbReference>
<name>A0AAX1JH65_9MYCO</name>
<gene>
    <name evidence="2" type="ORF">I2456_09915</name>
</gene>
<proteinExistence type="predicted"/>
<evidence type="ECO:0000256" key="1">
    <source>
        <dbReference type="SAM" id="MobiDB-lite"/>
    </source>
</evidence>
<accession>A0AAX1JH65</accession>